<evidence type="ECO:0000256" key="1">
    <source>
        <dbReference type="ARBA" id="ARBA00004651"/>
    </source>
</evidence>
<feature type="transmembrane region" description="Helical" evidence="6">
    <location>
        <begin position="215"/>
        <end position="237"/>
    </location>
</feature>
<evidence type="ECO:0000256" key="6">
    <source>
        <dbReference type="SAM" id="Phobius"/>
    </source>
</evidence>
<dbReference type="RefSeq" id="WP_130923022.1">
    <property type="nucleotide sequence ID" value="NZ_JAANOL010000002.1"/>
</dbReference>
<evidence type="ECO:0000313" key="7">
    <source>
        <dbReference type="EMBL" id="TBH74594.1"/>
    </source>
</evidence>
<comment type="caution">
    <text evidence="7">The sequence shown here is derived from an EMBL/GenBank/DDBJ whole genome shotgun (WGS) entry which is preliminary data.</text>
</comment>
<keyword evidence="2" id="KW-1003">Cell membrane</keyword>
<feature type="transmembrane region" description="Helical" evidence="6">
    <location>
        <begin position="125"/>
        <end position="143"/>
    </location>
</feature>
<dbReference type="Pfam" id="PF03706">
    <property type="entry name" value="LPG_synthase_TM"/>
    <property type="match status" value="1"/>
</dbReference>
<dbReference type="Proteomes" id="UP000293583">
    <property type="component" value="Unassembled WGS sequence"/>
</dbReference>
<keyword evidence="5 6" id="KW-0472">Membrane</keyword>
<feature type="transmembrane region" description="Helical" evidence="6">
    <location>
        <begin position="43"/>
        <end position="61"/>
    </location>
</feature>
<comment type="subcellular location">
    <subcellularLocation>
        <location evidence="1">Cell membrane</location>
        <topology evidence="1">Multi-pass membrane protein</topology>
    </subcellularLocation>
</comment>
<keyword evidence="4 6" id="KW-1133">Transmembrane helix</keyword>
<dbReference type="EMBL" id="SEWY01000002">
    <property type="protein sequence ID" value="TBH74594.1"/>
    <property type="molecule type" value="Genomic_DNA"/>
</dbReference>
<dbReference type="PANTHER" id="PTHR39087">
    <property type="entry name" value="UPF0104 MEMBRANE PROTEIN MJ1595"/>
    <property type="match status" value="1"/>
</dbReference>
<keyword evidence="8" id="KW-1185">Reference proteome</keyword>
<dbReference type="InterPro" id="IPR022791">
    <property type="entry name" value="L-PG_synthase/AglD"/>
</dbReference>
<organism evidence="7 8">
    <name type="scientific">Aquirufa antheringensis</name>
    <dbReference type="NCBI Taxonomy" id="2516559"/>
    <lineage>
        <taxon>Bacteria</taxon>
        <taxon>Pseudomonadati</taxon>
        <taxon>Bacteroidota</taxon>
        <taxon>Cytophagia</taxon>
        <taxon>Cytophagales</taxon>
        <taxon>Flectobacillaceae</taxon>
        <taxon>Aquirufa</taxon>
    </lineage>
</organism>
<dbReference type="OrthoDB" id="9812094at2"/>
<evidence type="ECO:0000256" key="5">
    <source>
        <dbReference type="ARBA" id="ARBA00023136"/>
    </source>
</evidence>
<feature type="transmembrane region" description="Helical" evidence="6">
    <location>
        <begin position="155"/>
        <end position="177"/>
    </location>
</feature>
<evidence type="ECO:0000313" key="8">
    <source>
        <dbReference type="Proteomes" id="UP000293583"/>
    </source>
</evidence>
<feature type="transmembrane region" description="Helical" evidence="6">
    <location>
        <begin position="267"/>
        <end position="285"/>
    </location>
</feature>
<gene>
    <name evidence="7" type="ORF">EWU20_05470</name>
</gene>
<evidence type="ECO:0000256" key="3">
    <source>
        <dbReference type="ARBA" id="ARBA00022692"/>
    </source>
</evidence>
<dbReference type="AlphaFoldDB" id="A0A4Q9BF00"/>
<evidence type="ECO:0000256" key="2">
    <source>
        <dbReference type="ARBA" id="ARBA00022475"/>
    </source>
</evidence>
<protein>
    <submittedName>
        <fullName evidence="7">Flippase-like domain-containing protein</fullName>
    </submittedName>
</protein>
<evidence type="ECO:0000256" key="4">
    <source>
        <dbReference type="ARBA" id="ARBA00022989"/>
    </source>
</evidence>
<feature type="transmembrane region" description="Helical" evidence="6">
    <location>
        <begin position="243"/>
        <end position="260"/>
    </location>
</feature>
<accession>A0A4Q9BF00</accession>
<sequence>MLKSILKYLISSLLAGGLLYWAFSKSQLHWNDIISTFQQADYNWVAVSVVIAILSHLLRALRWEQLLDAMNYQPGTVRTFSAVLIGYFANFLVPRLGEVSRCGSLKKTADIPFEESFGTVITERIVDLLSLVALVGITFLFEWEPLQKSLFPTLHLPSGTLIITASILGLMGLVILWKFKDFLQNIGAESKVGKMILGWVAGIGSIRHLAQPGKFIGYSVGIWLCYYLSTYTLFLAFPSSEHLGMSAALTVLVMGTFGMATPTQGGIGAYHSLVASAFVFYSLTYKDGLMLATFFHGTQMITLLLLGGFSFILTLFLPKISSREQQN</sequence>
<keyword evidence="3 6" id="KW-0812">Transmembrane</keyword>
<dbReference type="NCBIfam" id="TIGR00374">
    <property type="entry name" value="flippase-like domain"/>
    <property type="match status" value="1"/>
</dbReference>
<proteinExistence type="predicted"/>
<feature type="transmembrane region" description="Helical" evidence="6">
    <location>
        <begin position="297"/>
        <end position="317"/>
    </location>
</feature>
<reference evidence="7 8" key="1">
    <citation type="submission" date="2019-02" db="EMBL/GenBank/DDBJ databases">
        <title>Genome of a new Bacteroidetes strain.</title>
        <authorList>
            <person name="Pitt A."/>
        </authorList>
    </citation>
    <scope>NUCLEOTIDE SEQUENCE [LARGE SCALE GENOMIC DNA]</scope>
    <source>
        <strain evidence="7 8">103A-SOEBACH</strain>
    </source>
</reference>
<name>A0A4Q9BF00_9BACT</name>
<dbReference type="PANTHER" id="PTHR39087:SF2">
    <property type="entry name" value="UPF0104 MEMBRANE PROTEIN MJ1595"/>
    <property type="match status" value="1"/>
</dbReference>
<dbReference type="GO" id="GO:0005886">
    <property type="term" value="C:plasma membrane"/>
    <property type="evidence" value="ECO:0007669"/>
    <property type="project" value="UniProtKB-SubCell"/>
</dbReference>
<feature type="transmembrane region" description="Helical" evidence="6">
    <location>
        <begin position="5"/>
        <end position="23"/>
    </location>
</feature>